<dbReference type="Proteomes" id="UP000828390">
    <property type="component" value="Unassembled WGS sequence"/>
</dbReference>
<comment type="caution">
    <text evidence="1">The sequence shown here is derived from an EMBL/GenBank/DDBJ whole genome shotgun (WGS) entry which is preliminary data.</text>
</comment>
<keyword evidence="2" id="KW-1185">Reference proteome</keyword>
<reference evidence="1" key="2">
    <citation type="submission" date="2020-11" db="EMBL/GenBank/DDBJ databases">
        <authorList>
            <person name="McCartney M.A."/>
            <person name="Auch B."/>
            <person name="Kono T."/>
            <person name="Mallez S."/>
            <person name="Becker A."/>
            <person name="Gohl D.M."/>
            <person name="Silverstein K.A.T."/>
            <person name="Koren S."/>
            <person name="Bechman K.B."/>
            <person name="Herman A."/>
            <person name="Abrahante J.E."/>
            <person name="Garbe J."/>
        </authorList>
    </citation>
    <scope>NUCLEOTIDE SEQUENCE</scope>
    <source>
        <strain evidence="1">Duluth1</strain>
        <tissue evidence="1">Whole animal</tissue>
    </source>
</reference>
<accession>A0A9D4CM25</accession>
<evidence type="ECO:0000313" key="2">
    <source>
        <dbReference type="Proteomes" id="UP000828390"/>
    </source>
</evidence>
<reference evidence="1" key="1">
    <citation type="journal article" date="2019" name="bioRxiv">
        <title>The Genome of the Zebra Mussel, Dreissena polymorpha: A Resource for Invasive Species Research.</title>
        <authorList>
            <person name="McCartney M.A."/>
            <person name="Auch B."/>
            <person name="Kono T."/>
            <person name="Mallez S."/>
            <person name="Zhang Y."/>
            <person name="Obille A."/>
            <person name="Becker A."/>
            <person name="Abrahante J.E."/>
            <person name="Garbe J."/>
            <person name="Badalamenti J.P."/>
            <person name="Herman A."/>
            <person name="Mangelson H."/>
            <person name="Liachko I."/>
            <person name="Sullivan S."/>
            <person name="Sone E.D."/>
            <person name="Koren S."/>
            <person name="Silverstein K.A.T."/>
            <person name="Beckman K.B."/>
            <person name="Gohl D.M."/>
        </authorList>
    </citation>
    <scope>NUCLEOTIDE SEQUENCE</scope>
    <source>
        <strain evidence="1">Duluth1</strain>
        <tissue evidence="1">Whole animal</tissue>
    </source>
</reference>
<proteinExistence type="predicted"/>
<protein>
    <submittedName>
        <fullName evidence="1">Uncharacterized protein</fullName>
    </submittedName>
</protein>
<organism evidence="1 2">
    <name type="scientific">Dreissena polymorpha</name>
    <name type="common">Zebra mussel</name>
    <name type="synonym">Mytilus polymorpha</name>
    <dbReference type="NCBI Taxonomy" id="45954"/>
    <lineage>
        <taxon>Eukaryota</taxon>
        <taxon>Metazoa</taxon>
        <taxon>Spiralia</taxon>
        <taxon>Lophotrochozoa</taxon>
        <taxon>Mollusca</taxon>
        <taxon>Bivalvia</taxon>
        <taxon>Autobranchia</taxon>
        <taxon>Heteroconchia</taxon>
        <taxon>Euheterodonta</taxon>
        <taxon>Imparidentia</taxon>
        <taxon>Neoheterodontei</taxon>
        <taxon>Myida</taxon>
        <taxon>Dreissenoidea</taxon>
        <taxon>Dreissenidae</taxon>
        <taxon>Dreissena</taxon>
    </lineage>
</organism>
<evidence type="ECO:0000313" key="1">
    <source>
        <dbReference type="EMBL" id="KAH3727864.1"/>
    </source>
</evidence>
<gene>
    <name evidence="1" type="ORF">DPMN_053809</name>
</gene>
<sequence>MPFFPLSSPSHQPPSSMTTFLITSPTLMVSSSGCSAVYGNSTSTSTGSSVDQINIK</sequence>
<name>A0A9D4CM25_DREPO</name>
<dbReference type="EMBL" id="JAIWYP010000012">
    <property type="protein sequence ID" value="KAH3727864.1"/>
    <property type="molecule type" value="Genomic_DNA"/>
</dbReference>
<dbReference type="AlphaFoldDB" id="A0A9D4CM25"/>